<reference evidence="2 3" key="1">
    <citation type="journal article" date="2016" name="Nat. Commun.">
        <title>Thousands of microbial genomes shed light on interconnected biogeochemical processes in an aquifer system.</title>
        <authorList>
            <person name="Anantharaman K."/>
            <person name="Brown C.T."/>
            <person name="Hug L.A."/>
            <person name="Sharon I."/>
            <person name="Castelle C.J."/>
            <person name="Probst A.J."/>
            <person name="Thomas B.C."/>
            <person name="Singh A."/>
            <person name="Wilkins M.J."/>
            <person name="Karaoz U."/>
            <person name="Brodie E.L."/>
            <person name="Williams K.H."/>
            <person name="Hubbard S.S."/>
            <person name="Banfield J.F."/>
        </authorList>
    </citation>
    <scope>NUCLEOTIDE SEQUENCE [LARGE SCALE GENOMIC DNA]</scope>
    <source>
        <strain evidence="3">RIFCSPLOWO2_12_FULL_64_10</strain>
    </source>
</reference>
<dbReference type="EMBL" id="MFKF01000054">
    <property type="protein sequence ID" value="OGG55960.1"/>
    <property type="molecule type" value="Genomic_DNA"/>
</dbReference>
<dbReference type="InterPro" id="IPR002716">
    <property type="entry name" value="PIN_dom"/>
</dbReference>
<evidence type="ECO:0000313" key="3">
    <source>
        <dbReference type="Proteomes" id="UP000178606"/>
    </source>
</evidence>
<accession>A0A1F6D3Q3</accession>
<dbReference type="InterPro" id="IPR029060">
    <property type="entry name" value="PIN-like_dom_sf"/>
</dbReference>
<dbReference type="Proteomes" id="UP000178606">
    <property type="component" value="Unassembled WGS sequence"/>
</dbReference>
<evidence type="ECO:0000259" key="1">
    <source>
        <dbReference type="Pfam" id="PF13470"/>
    </source>
</evidence>
<dbReference type="SUPFAM" id="SSF88723">
    <property type="entry name" value="PIN domain-like"/>
    <property type="match status" value="1"/>
</dbReference>
<organism evidence="2 3">
    <name type="scientific">Handelsmanbacteria sp. (strain RIFCSPLOWO2_12_FULL_64_10)</name>
    <dbReference type="NCBI Taxonomy" id="1817868"/>
    <lineage>
        <taxon>Bacteria</taxon>
        <taxon>Candidatus Handelsmaniibacteriota</taxon>
    </lineage>
</organism>
<dbReference type="PANTHER" id="PTHR34610">
    <property type="entry name" value="SSL7007 PROTEIN"/>
    <property type="match status" value="1"/>
</dbReference>
<evidence type="ECO:0000313" key="2">
    <source>
        <dbReference type="EMBL" id="OGG55960.1"/>
    </source>
</evidence>
<protein>
    <submittedName>
        <fullName evidence="2">Toxin-antitoxin system toxin component, PIN family protein</fullName>
    </submittedName>
</protein>
<name>A0A1F6D3Q3_HANXR</name>
<sequence>MPATPIPKVVLDTNVLFEGLTQQGGASGLVIDACLAGLLSVHVSNALAYEYADVLSRKLSAKRWQRIRPVLGELLTRAQFVTVYFTWRPISPDKGDEHVIDCAMNAGAAVVTSNVRHFQKAKQSLGLEVITPLDLAVRLANV</sequence>
<dbReference type="InterPro" id="IPR002850">
    <property type="entry name" value="PIN_toxin-like"/>
</dbReference>
<comment type="caution">
    <text evidence="2">The sequence shown here is derived from an EMBL/GenBank/DDBJ whole genome shotgun (WGS) entry which is preliminary data.</text>
</comment>
<dbReference type="Pfam" id="PF13470">
    <property type="entry name" value="PIN_3"/>
    <property type="match status" value="1"/>
</dbReference>
<dbReference type="AlphaFoldDB" id="A0A1F6D3Q3"/>
<dbReference type="PANTHER" id="PTHR34610:SF3">
    <property type="entry name" value="SSL7007 PROTEIN"/>
    <property type="match status" value="1"/>
</dbReference>
<gene>
    <name evidence="2" type="ORF">A3F84_00725</name>
</gene>
<feature type="domain" description="PIN" evidence="1">
    <location>
        <begin position="8"/>
        <end position="115"/>
    </location>
</feature>
<proteinExistence type="predicted"/>